<protein>
    <submittedName>
        <fullName evidence="2">Uncharacterized protein</fullName>
    </submittedName>
</protein>
<evidence type="ECO:0000256" key="1">
    <source>
        <dbReference type="SAM" id="Phobius"/>
    </source>
</evidence>
<dbReference type="Gene3D" id="3.30.70.60">
    <property type="match status" value="1"/>
</dbReference>
<accession>A0A382TFC6</accession>
<evidence type="ECO:0000313" key="2">
    <source>
        <dbReference type="EMBL" id="SVD20683.1"/>
    </source>
</evidence>
<sequence length="147" mass="16600">MNLSSGERRLVMFVLVVLMCALAWMVWGMIPDPGETQKKIAKAKTQLNSFTNEISKAQLYEGKIRTLEGLGSAVMPIEQEFTMRRTINNLTAANGVRVTRLGRTTTKTNEFFQEKTMRIDFSSKESDIVNFLWKLGGSDSMVRVSDL</sequence>
<feature type="non-terminal residue" evidence="2">
    <location>
        <position position="147"/>
    </location>
</feature>
<name>A0A382TFC6_9ZZZZ</name>
<dbReference type="AlphaFoldDB" id="A0A382TFC6"/>
<organism evidence="2">
    <name type="scientific">marine metagenome</name>
    <dbReference type="NCBI Taxonomy" id="408172"/>
    <lineage>
        <taxon>unclassified sequences</taxon>
        <taxon>metagenomes</taxon>
        <taxon>ecological metagenomes</taxon>
    </lineage>
</organism>
<dbReference type="EMBL" id="UINC01136117">
    <property type="protein sequence ID" value="SVD20683.1"/>
    <property type="molecule type" value="Genomic_DNA"/>
</dbReference>
<keyword evidence="1" id="KW-0812">Transmembrane</keyword>
<gene>
    <name evidence="2" type="ORF">METZ01_LOCUS373537</name>
</gene>
<proteinExistence type="predicted"/>
<reference evidence="2" key="1">
    <citation type="submission" date="2018-05" db="EMBL/GenBank/DDBJ databases">
        <authorList>
            <person name="Lanie J.A."/>
            <person name="Ng W.-L."/>
            <person name="Kazmierczak K.M."/>
            <person name="Andrzejewski T.M."/>
            <person name="Davidsen T.M."/>
            <person name="Wayne K.J."/>
            <person name="Tettelin H."/>
            <person name="Glass J.I."/>
            <person name="Rusch D."/>
            <person name="Podicherti R."/>
            <person name="Tsui H.-C.T."/>
            <person name="Winkler M.E."/>
        </authorList>
    </citation>
    <scope>NUCLEOTIDE SEQUENCE</scope>
</reference>
<keyword evidence="1" id="KW-0472">Membrane</keyword>
<feature type="transmembrane region" description="Helical" evidence="1">
    <location>
        <begin position="12"/>
        <end position="30"/>
    </location>
</feature>
<dbReference type="InterPro" id="IPR014717">
    <property type="entry name" value="Transl_elong_EF1B/ribsomal_bS6"/>
</dbReference>
<keyword evidence="1" id="KW-1133">Transmembrane helix</keyword>